<proteinExistence type="predicted"/>
<feature type="region of interest" description="Disordered" evidence="1">
    <location>
        <begin position="71"/>
        <end position="117"/>
    </location>
</feature>
<dbReference type="SUPFAM" id="SSF54001">
    <property type="entry name" value="Cysteine proteinases"/>
    <property type="match status" value="1"/>
</dbReference>
<gene>
    <name evidence="2" type="ORF">BKH30_10530</name>
</gene>
<dbReference type="InterPro" id="IPR038765">
    <property type="entry name" value="Papain-like_cys_pep_sf"/>
</dbReference>
<reference evidence="2 3" key="1">
    <citation type="submission" date="2016-12" db="EMBL/GenBank/DDBJ databases">
        <title>Genomic comparison of strains in the 'Actinomyces naeslundii' group.</title>
        <authorList>
            <person name="Mughal S.R."/>
            <person name="Do T."/>
            <person name="Gilbert S.C."/>
            <person name="Witherden E.A."/>
            <person name="Didelot X."/>
            <person name="Beighton D."/>
        </authorList>
    </citation>
    <scope>NUCLEOTIDE SEQUENCE [LARGE SCALE GENOMIC DNA]</scope>
    <source>
        <strain evidence="2 3">S24V</strain>
    </source>
</reference>
<evidence type="ECO:0000313" key="3">
    <source>
        <dbReference type="Proteomes" id="UP000186855"/>
    </source>
</evidence>
<accession>A0A1Q8VNJ3</accession>
<dbReference type="EMBL" id="MSKI01000127">
    <property type="protein sequence ID" value="OLO49643.1"/>
    <property type="molecule type" value="Genomic_DNA"/>
</dbReference>
<feature type="compositionally biased region" description="Basic and acidic residues" evidence="1">
    <location>
        <begin position="95"/>
        <end position="111"/>
    </location>
</feature>
<evidence type="ECO:0000256" key="1">
    <source>
        <dbReference type="SAM" id="MobiDB-lite"/>
    </source>
</evidence>
<evidence type="ECO:0000313" key="2">
    <source>
        <dbReference type="EMBL" id="OLO49643.1"/>
    </source>
</evidence>
<sequence>MDAYAGVLERAHGMAAELQAQAARLLVTSIASPAAAPACQVAATVITTTFNTLLSTIDLAATTTATSLGTAVSAKSRNGNGDPSKGKGDTQSFSEEDKKRLREQADGKGDWDPDANQTSMPDCFMLVTLQGYSATEKGQQFLRDHVKWDGGKGCFTVTLYDDKGNEVHVDVYDYYANGTKDEAGRPTLMSVYERAYGRQFGDDDLNNKPPAEAMKRISGKGVTSTDTWGGTGFFWFLAGEDHKYSGRQWGSIDRSVDAGCPVVAVTAEDIKPDTKVKAATDTNGDGKIDTENKGAHGEAPDQEGTRVLGGGHKTEGGKKTAHAYTVVAVDDQYVTLRNPWGMNPTEKGEHADTGLIRISREDYERYFSQTRIAAEPE</sequence>
<feature type="region of interest" description="Disordered" evidence="1">
    <location>
        <begin position="277"/>
        <end position="319"/>
    </location>
</feature>
<dbReference type="Proteomes" id="UP000186855">
    <property type="component" value="Unassembled WGS sequence"/>
</dbReference>
<evidence type="ECO:0008006" key="4">
    <source>
        <dbReference type="Google" id="ProtNLM"/>
    </source>
</evidence>
<protein>
    <recommendedName>
        <fullName evidence="4">Calpain catalytic domain-containing protein</fullName>
    </recommendedName>
</protein>
<feature type="compositionally biased region" description="Basic and acidic residues" evidence="1">
    <location>
        <begin position="277"/>
        <end position="299"/>
    </location>
</feature>
<comment type="caution">
    <text evidence="2">The sequence shown here is derived from an EMBL/GenBank/DDBJ whole genome shotgun (WGS) entry which is preliminary data.</text>
</comment>
<organism evidence="2 3">
    <name type="scientific">Actinomyces oris</name>
    <dbReference type="NCBI Taxonomy" id="544580"/>
    <lineage>
        <taxon>Bacteria</taxon>
        <taxon>Bacillati</taxon>
        <taxon>Actinomycetota</taxon>
        <taxon>Actinomycetes</taxon>
        <taxon>Actinomycetales</taxon>
        <taxon>Actinomycetaceae</taxon>
        <taxon>Actinomyces</taxon>
    </lineage>
</organism>
<dbReference type="AlphaFoldDB" id="A0A1Q8VNJ3"/>
<name>A0A1Q8VNJ3_9ACTO</name>